<dbReference type="Pfam" id="PF01743">
    <property type="entry name" value="PolyA_pol"/>
    <property type="match status" value="1"/>
</dbReference>
<feature type="binding site" evidence="12">
    <location>
        <position position="23"/>
    </location>
    <ligand>
        <name>Mg(2+)</name>
        <dbReference type="ChEBI" id="CHEBI:18420"/>
    </ligand>
</feature>
<evidence type="ECO:0000313" key="15">
    <source>
        <dbReference type="Proteomes" id="UP000011864"/>
    </source>
</evidence>
<comment type="cofactor">
    <cofactor evidence="12">
        <name>Ni(2+)</name>
        <dbReference type="ChEBI" id="CHEBI:49786"/>
    </cofactor>
    <text evidence="12">Nickel for phosphatase activity.</text>
</comment>
<dbReference type="Proteomes" id="UP000011864">
    <property type="component" value="Chromosome"/>
</dbReference>
<feature type="binding site" evidence="12">
    <location>
        <position position="11"/>
    </location>
    <ligand>
        <name>CTP</name>
        <dbReference type="ChEBI" id="CHEBI:37563"/>
    </ligand>
</feature>
<dbReference type="EC" id="3.1.3.-" evidence="12"/>
<dbReference type="InterPro" id="IPR032828">
    <property type="entry name" value="PolyA_RNA-bd"/>
</dbReference>
<dbReference type="InterPro" id="IPR012006">
    <property type="entry name" value="CCA_bact"/>
</dbReference>
<keyword evidence="15" id="KW-1185">Reference proteome</keyword>
<keyword evidence="7 12" id="KW-0692">RNA repair</keyword>
<feature type="binding site" evidence="12">
    <location>
        <position position="137"/>
    </location>
    <ligand>
        <name>CTP</name>
        <dbReference type="ChEBI" id="CHEBI:37563"/>
    </ligand>
</feature>
<comment type="catalytic activity">
    <reaction evidence="12">
        <text>a tRNA precursor + 2 CTP + ATP = a tRNA with a 3' CCA end + 3 diphosphate</text>
        <dbReference type="Rhea" id="RHEA:14433"/>
        <dbReference type="Rhea" id="RHEA-COMP:10465"/>
        <dbReference type="Rhea" id="RHEA-COMP:10468"/>
        <dbReference type="ChEBI" id="CHEBI:30616"/>
        <dbReference type="ChEBI" id="CHEBI:33019"/>
        <dbReference type="ChEBI" id="CHEBI:37563"/>
        <dbReference type="ChEBI" id="CHEBI:74896"/>
        <dbReference type="ChEBI" id="CHEBI:83071"/>
        <dbReference type="EC" id="2.7.7.72"/>
    </reaction>
</comment>
<dbReference type="PANTHER" id="PTHR47545:SF1">
    <property type="entry name" value="MULTIFUNCTIONAL CCA PROTEIN"/>
    <property type="match status" value="1"/>
</dbReference>
<evidence type="ECO:0000259" key="13">
    <source>
        <dbReference type="PROSITE" id="PS51831"/>
    </source>
</evidence>
<feature type="domain" description="HD" evidence="13">
    <location>
        <begin position="228"/>
        <end position="329"/>
    </location>
</feature>
<evidence type="ECO:0000256" key="9">
    <source>
        <dbReference type="ARBA" id="ARBA00022840"/>
    </source>
</evidence>
<dbReference type="GO" id="GO:0005524">
    <property type="term" value="F:ATP binding"/>
    <property type="evidence" value="ECO:0007669"/>
    <property type="project" value="UniProtKB-UniRule"/>
</dbReference>
<dbReference type="InterPro" id="IPR006674">
    <property type="entry name" value="HD_domain"/>
</dbReference>
<sequence>MQTYLVGGAVRDKLLGRPIKDQDWVVVGSTTEQMLAQGYQAVGADFPVFLHPKTKEEYALARIERKIGAGYSGFSCDASSKVSLEEDLLRRDLTINAMAMDDQGNIIDPYNGQQDLKDKLLRHVSTAFVEDPLRVLRVARFAARYHSLGFRIAPETMALMHTIVSNGELTALSAERVWQETARSLLEDNPEIYFENLRACKALAEWFPELDVLWGIPNPPKWHPEIDTGIHTMMVLQQAVKLSDKLTVRFAALVHDLGKGLTEPENWPSHPGHEKRGLEAINTLCDRLKSPNDCRELGLMVSQYHTHVHQAFELKASTVLGMLNRCDVWRKPQRFADCLLTCKADARGRTNFEDSEYKNAEYIWQAYEAALEVDIKAIVAKGYQGKAIKEQTEQQRISVIQNLKVLS</sequence>
<keyword evidence="4 12" id="KW-0548">Nucleotidyltransferase</keyword>
<evidence type="ECO:0000256" key="1">
    <source>
        <dbReference type="ARBA" id="ARBA00022596"/>
    </source>
</evidence>
<dbReference type="InterPro" id="IPR050124">
    <property type="entry name" value="tRNA_CCA-adding_enzyme"/>
</dbReference>
<keyword evidence="12" id="KW-0511">Multifunctional enzyme</keyword>
<dbReference type="GO" id="GO:0160016">
    <property type="term" value="F:CCACCA tRNA nucleotidyltransferase activity"/>
    <property type="evidence" value="ECO:0007669"/>
    <property type="project" value="RHEA"/>
</dbReference>
<keyword evidence="11 12" id="KW-0694">RNA-binding</keyword>
<dbReference type="GO" id="GO:0004810">
    <property type="term" value="F:CCA tRNA nucleotidyltransferase activity"/>
    <property type="evidence" value="ECO:0007669"/>
    <property type="project" value="UniProtKB-UniRule"/>
</dbReference>
<dbReference type="HAMAP" id="MF_01262">
    <property type="entry name" value="CCA_bact_type2"/>
    <property type="match status" value="1"/>
</dbReference>
<dbReference type="RefSeq" id="WP_015430588.1">
    <property type="nucleotide sequence ID" value="NC_020514.1"/>
</dbReference>
<evidence type="ECO:0000256" key="5">
    <source>
        <dbReference type="ARBA" id="ARBA00022723"/>
    </source>
</evidence>
<dbReference type="GO" id="GO:0000287">
    <property type="term" value="F:magnesium ion binding"/>
    <property type="evidence" value="ECO:0007669"/>
    <property type="project" value="UniProtKB-UniRule"/>
</dbReference>
<comment type="similarity">
    <text evidence="12">Belongs to the tRNA nucleotidyltransferase/poly(A) polymerase family. Bacterial CCA-adding enzyme type 1 subfamily.</text>
</comment>
<dbReference type="HOGENOM" id="CLU_015961_1_1_6"/>
<feature type="binding site" evidence="12">
    <location>
        <position position="91"/>
    </location>
    <ligand>
        <name>ATP</name>
        <dbReference type="ChEBI" id="CHEBI:30616"/>
    </ligand>
</feature>
<dbReference type="PATRIC" id="fig|1129794.4.peg.1565"/>
<dbReference type="Gene3D" id="1.10.3090.10">
    <property type="entry name" value="cca-adding enzyme, domain 2"/>
    <property type="match status" value="1"/>
</dbReference>
<comment type="function">
    <text evidence="12">Catalyzes the addition and repair of the essential 3'-terminal CCA sequence in tRNAs without using a nucleic acid template. Adds these three nucleotides in the order of C, C, and A to the tRNA nucleotide-73, using CTP and ATP as substrates and producing inorganic pyrophosphate. tRNA 3'-terminal CCA addition is required both for tRNA processing and repair. Also involved in tRNA surveillance by mediating tandem CCA addition to generate a CCACCA at the 3' terminus of unstable tRNAs. While stable tRNAs receive only 3'-terminal CCA, unstable tRNAs are marked with CCACCA and rapidly degraded.</text>
</comment>
<dbReference type="InterPro" id="IPR043519">
    <property type="entry name" value="NT_sf"/>
</dbReference>
<feature type="binding site" evidence="12">
    <location>
        <position position="140"/>
    </location>
    <ligand>
        <name>CTP</name>
        <dbReference type="ChEBI" id="CHEBI:37563"/>
    </ligand>
</feature>
<dbReference type="EC" id="3.1.4.-" evidence="12"/>
<keyword evidence="10 12" id="KW-0460">Magnesium</keyword>
<evidence type="ECO:0000256" key="11">
    <source>
        <dbReference type="ARBA" id="ARBA00022884"/>
    </source>
</evidence>
<dbReference type="PROSITE" id="PS51831">
    <property type="entry name" value="HD"/>
    <property type="match status" value="1"/>
</dbReference>
<evidence type="ECO:0000256" key="10">
    <source>
        <dbReference type="ARBA" id="ARBA00022842"/>
    </source>
</evidence>
<gene>
    <name evidence="12" type="primary">cca</name>
    <name evidence="14" type="ORF">C427_1580</name>
</gene>
<evidence type="ECO:0000256" key="12">
    <source>
        <dbReference type="HAMAP-Rule" id="MF_01261"/>
    </source>
</evidence>
<dbReference type="GO" id="GO:0016791">
    <property type="term" value="F:phosphatase activity"/>
    <property type="evidence" value="ECO:0007669"/>
    <property type="project" value="UniProtKB-UniRule"/>
</dbReference>
<dbReference type="AlphaFoldDB" id="M4RNE0"/>
<keyword evidence="2 12" id="KW-0808">Transferase</keyword>
<dbReference type="InterPro" id="IPR003607">
    <property type="entry name" value="HD/PDEase_dom"/>
</dbReference>
<dbReference type="Pfam" id="PF01966">
    <property type="entry name" value="HD"/>
    <property type="match status" value="1"/>
</dbReference>
<dbReference type="EC" id="2.7.7.72" evidence="12"/>
<keyword evidence="3 12" id="KW-0819">tRNA processing</keyword>
<comment type="miscellaneous">
    <text evidence="12">A single active site specifically recognizes both ATP and CTP and is responsible for their addition.</text>
</comment>
<dbReference type="GO" id="GO:0042245">
    <property type="term" value="P:RNA repair"/>
    <property type="evidence" value="ECO:0007669"/>
    <property type="project" value="UniProtKB-KW"/>
</dbReference>
<keyword evidence="9 12" id="KW-0067">ATP-binding</keyword>
<evidence type="ECO:0000256" key="2">
    <source>
        <dbReference type="ARBA" id="ARBA00022679"/>
    </source>
</evidence>
<dbReference type="GO" id="GO:0000049">
    <property type="term" value="F:tRNA binding"/>
    <property type="evidence" value="ECO:0007669"/>
    <property type="project" value="UniProtKB-UniRule"/>
</dbReference>
<dbReference type="STRING" id="1129794.C427_1580"/>
<dbReference type="PIRSF" id="PIRSF000813">
    <property type="entry name" value="CCA_bact"/>
    <property type="match status" value="1"/>
</dbReference>
<dbReference type="HAMAP" id="MF_01261">
    <property type="entry name" value="CCA_bact_type1"/>
    <property type="match status" value="1"/>
</dbReference>
<dbReference type="CDD" id="cd00077">
    <property type="entry name" value="HDc"/>
    <property type="match status" value="1"/>
</dbReference>
<feature type="binding site" evidence="12">
    <location>
        <position position="21"/>
    </location>
    <ligand>
        <name>Mg(2+)</name>
        <dbReference type="ChEBI" id="CHEBI:18420"/>
    </ligand>
</feature>
<keyword evidence="1 12" id="KW-0533">Nickel</keyword>
<feature type="binding site" evidence="12">
    <location>
        <position position="8"/>
    </location>
    <ligand>
        <name>CTP</name>
        <dbReference type="ChEBI" id="CHEBI:37563"/>
    </ligand>
</feature>
<organism evidence="14 15">
    <name type="scientific">Paraglaciecola psychrophila 170</name>
    <dbReference type="NCBI Taxonomy" id="1129794"/>
    <lineage>
        <taxon>Bacteria</taxon>
        <taxon>Pseudomonadati</taxon>
        <taxon>Pseudomonadota</taxon>
        <taxon>Gammaproteobacteria</taxon>
        <taxon>Alteromonadales</taxon>
        <taxon>Alteromonadaceae</taxon>
        <taxon>Paraglaciecola</taxon>
    </lineage>
</organism>
<dbReference type="eggNOG" id="COG0617">
    <property type="taxonomic scope" value="Bacteria"/>
</dbReference>
<dbReference type="NCBIfam" id="NF008137">
    <property type="entry name" value="PRK10885.1"/>
    <property type="match status" value="1"/>
</dbReference>
<comment type="domain">
    <text evidence="12">Comprises two domains: an N-terminal domain containing the nucleotidyltransferase activity and a C-terminal HD domain associated with both phosphodiesterase and phosphatase activities.</text>
</comment>
<evidence type="ECO:0000256" key="6">
    <source>
        <dbReference type="ARBA" id="ARBA00022741"/>
    </source>
</evidence>
<evidence type="ECO:0000256" key="8">
    <source>
        <dbReference type="ARBA" id="ARBA00022801"/>
    </source>
</evidence>
<accession>M4RNE0</accession>
<feature type="binding site" evidence="12">
    <location>
        <position position="137"/>
    </location>
    <ligand>
        <name>ATP</name>
        <dbReference type="ChEBI" id="CHEBI:30616"/>
    </ligand>
</feature>
<proteinExistence type="inferred from homology"/>
<feature type="binding site" evidence="12">
    <location>
        <position position="91"/>
    </location>
    <ligand>
        <name>CTP</name>
        <dbReference type="ChEBI" id="CHEBI:37563"/>
    </ligand>
</feature>
<keyword evidence="6 12" id="KW-0547">Nucleotide-binding</keyword>
<dbReference type="CDD" id="cd05398">
    <property type="entry name" value="NT_ClassII-CCAase"/>
    <property type="match status" value="1"/>
</dbReference>
<evidence type="ECO:0000256" key="3">
    <source>
        <dbReference type="ARBA" id="ARBA00022694"/>
    </source>
</evidence>
<keyword evidence="5 12" id="KW-0479">Metal-binding</keyword>
<dbReference type="GO" id="GO:0004112">
    <property type="term" value="F:cyclic-nucleotide phosphodiesterase activity"/>
    <property type="evidence" value="ECO:0007669"/>
    <property type="project" value="UniProtKB-UniRule"/>
</dbReference>
<dbReference type="SUPFAM" id="SSF81301">
    <property type="entry name" value="Nucleotidyltransferase"/>
    <property type="match status" value="1"/>
</dbReference>
<dbReference type="GO" id="GO:0001680">
    <property type="term" value="P:tRNA 3'-terminal CCA addition"/>
    <property type="evidence" value="ECO:0007669"/>
    <property type="project" value="UniProtKB-UniRule"/>
</dbReference>
<dbReference type="KEGG" id="gps:C427_1580"/>
<dbReference type="InterPro" id="IPR002646">
    <property type="entry name" value="PolA_pol_head_dom"/>
</dbReference>
<dbReference type="OrthoDB" id="9805698at2"/>
<protein>
    <recommendedName>
        <fullName evidence="12">Multifunctional CCA protein</fullName>
    </recommendedName>
    <domain>
        <recommendedName>
            <fullName evidence="12">CCA-adding enzyme</fullName>
            <ecNumber evidence="12">2.7.7.72</ecNumber>
        </recommendedName>
        <alternativeName>
            <fullName evidence="12">CCA tRNA nucleotidyltransferase</fullName>
        </alternativeName>
        <alternativeName>
            <fullName evidence="12">tRNA CCA-pyrophosphorylase</fullName>
        </alternativeName>
        <alternativeName>
            <fullName evidence="12">tRNA adenylyl-/cytidylyl-transferase</fullName>
        </alternativeName>
        <alternativeName>
            <fullName evidence="12">tRNA nucleotidyltransferase</fullName>
        </alternativeName>
        <alternativeName>
            <fullName evidence="12">tRNA-NT</fullName>
        </alternativeName>
    </domain>
    <domain>
        <recommendedName>
            <fullName evidence="12">2'-nucleotidase</fullName>
            <ecNumber evidence="12">3.1.3.-</ecNumber>
        </recommendedName>
    </domain>
    <domain>
        <recommendedName>
            <fullName evidence="12">2',3'-cyclic phosphodiesterase</fullName>
            <ecNumber evidence="12">3.1.4.-</ecNumber>
        </recommendedName>
    </domain>
    <domain>
        <recommendedName>
            <fullName evidence="12">Phosphatase</fullName>
        </recommendedName>
    </domain>
</protein>
<comment type="catalytic activity">
    <reaction evidence="12">
        <text>a tRNA with a 3' CCA end + 2 CTP + ATP = a tRNA with a 3' CCACCA end + 3 diphosphate</text>
        <dbReference type="Rhea" id="RHEA:76235"/>
        <dbReference type="Rhea" id="RHEA-COMP:10468"/>
        <dbReference type="Rhea" id="RHEA-COMP:18655"/>
        <dbReference type="ChEBI" id="CHEBI:30616"/>
        <dbReference type="ChEBI" id="CHEBI:33019"/>
        <dbReference type="ChEBI" id="CHEBI:37563"/>
        <dbReference type="ChEBI" id="CHEBI:83071"/>
        <dbReference type="ChEBI" id="CHEBI:195187"/>
    </reaction>
</comment>
<evidence type="ECO:0000256" key="4">
    <source>
        <dbReference type="ARBA" id="ARBA00022695"/>
    </source>
</evidence>
<keyword evidence="8 12" id="KW-0378">Hydrolase</keyword>
<name>M4RNE0_9ALTE</name>
<dbReference type="EMBL" id="CP003837">
    <property type="protein sequence ID" value="AGH43689.1"/>
    <property type="molecule type" value="Genomic_DNA"/>
</dbReference>
<dbReference type="Pfam" id="PF12627">
    <property type="entry name" value="PolyA_pol_RNAbd"/>
    <property type="match status" value="1"/>
</dbReference>
<feature type="binding site" evidence="12">
    <location>
        <position position="140"/>
    </location>
    <ligand>
        <name>ATP</name>
        <dbReference type="ChEBI" id="CHEBI:30616"/>
    </ligand>
</feature>
<evidence type="ECO:0000313" key="14">
    <source>
        <dbReference type="EMBL" id="AGH43689.1"/>
    </source>
</evidence>
<feature type="binding site" evidence="12">
    <location>
        <position position="11"/>
    </location>
    <ligand>
        <name>ATP</name>
        <dbReference type="ChEBI" id="CHEBI:30616"/>
    </ligand>
</feature>
<feature type="binding site" evidence="12">
    <location>
        <position position="8"/>
    </location>
    <ligand>
        <name>ATP</name>
        <dbReference type="ChEBI" id="CHEBI:30616"/>
    </ligand>
</feature>
<reference evidence="14 15" key="1">
    <citation type="journal article" date="2013" name="Genome Announc.">
        <title>Complete Genome Sequence of Glaciecola psychrophila Strain 170T.</title>
        <authorList>
            <person name="Yin J."/>
            <person name="Chen J."/>
            <person name="Liu G."/>
            <person name="Yu Y."/>
            <person name="Song L."/>
            <person name="Wang X."/>
            <person name="Qu X."/>
        </authorList>
    </citation>
    <scope>NUCLEOTIDE SEQUENCE [LARGE SCALE GENOMIC DNA]</scope>
    <source>
        <strain evidence="14 15">170</strain>
    </source>
</reference>
<comment type="subunit">
    <text evidence="12">Monomer. Can also form homodimers and oligomers.</text>
</comment>
<dbReference type="Gene3D" id="3.30.460.10">
    <property type="entry name" value="Beta Polymerase, domain 2"/>
    <property type="match status" value="1"/>
</dbReference>
<evidence type="ECO:0000256" key="7">
    <source>
        <dbReference type="ARBA" id="ARBA00022800"/>
    </source>
</evidence>
<dbReference type="SUPFAM" id="SSF81891">
    <property type="entry name" value="Poly A polymerase C-terminal region-like"/>
    <property type="match status" value="1"/>
</dbReference>
<comment type="cofactor">
    <cofactor evidence="12">
        <name>Mg(2+)</name>
        <dbReference type="ChEBI" id="CHEBI:18420"/>
    </cofactor>
    <text evidence="12">Magnesium is required for nucleotidyltransferase activity.</text>
</comment>
<dbReference type="PANTHER" id="PTHR47545">
    <property type="entry name" value="MULTIFUNCTIONAL CCA PROTEIN"/>
    <property type="match status" value="1"/>
</dbReference>